<dbReference type="SUPFAM" id="SSF51735">
    <property type="entry name" value="NAD(P)-binding Rossmann-fold domains"/>
    <property type="match status" value="1"/>
</dbReference>
<dbReference type="KEGG" id="knv:Pan216_23290"/>
<feature type="domain" description="Coenzyme Q-binding protein COQ10 START" evidence="3">
    <location>
        <begin position="12"/>
        <end position="137"/>
    </location>
</feature>
<evidence type="ECO:0000313" key="5">
    <source>
        <dbReference type="Proteomes" id="UP000317093"/>
    </source>
</evidence>
<evidence type="ECO:0000259" key="3">
    <source>
        <dbReference type="Pfam" id="PF03364"/>
    </source>
</evidence>
<sequence>MGNHHFVRECRIEVSSEEVFRWHARPGAFERLNPPWEPVRVLSRTGSIHDGDELVIGIPAGPFTKRWLARHSDTIDGEQFRDTQISGPFHQWVHTHRFESIDDTSTLLKDDIDLTLPLSPVSDWIGWELFEKKLDRMFAYRHRITKGDLERHAALAPPTPLTFAVVDPDGIVGSALVPYLSTGGHRVLRVVPEHRLEEDPSDQLDVPRVRCDERSLADVDVLIDLTYAGPDDGATVFLCSVHGWKRRPPVIITASTGTDLGEHGDELLDDSDSSGKPTHDGNGARSLQEKGTRVVNLRMGMVLTPTDGVLKQLGRGFRGGAKGARDWRERWWSWIGLDDALDAILYAATNEELSGAVNVVAPEPTKGREFVETLCGLQWSAGLTPLSFVNRWRTCPGGRQLATSARLAPSRLTQAGFNYRTPTLEATLRHLLGCV</sequence>
<dbReference type="PANTHER" id="PTHR11092:SF0">
    <property type="entry name" value="EPIMERASE FAMILY PROTEIN SDR39U1"/>
    <property type="match status" value="1"/>
</dbReference>
<gene>
    <name evidence="4" type="ORF">Pan216_23290</name>
</gene>
<dbReference type="RefSeq" id="WP_145258056.1">
    <property type="nucleotide sequence ID" value="NZ_CP036279.1"/>
</dbReference>
<name>A0A518B3A1_9BACT</name>
<evidence type="ECO:0000256" key="2">
    <source>
        <dbReference type="SAM" id="MobiDB-lite"/>
    </source>
</evidence>
<dbReference type="Proteomes" id="UP000317093">
    <property type="component" value="Chromosome"/>
</dbReference>
<dbReference type="EMBL" id="CP036279">
    <property type="protein sequence ID" value="QDU61469.1"/>
    <property type="molecule type" value="Genomic_DNA"/>
</dbReference>
<dbReference type="InterPro" id="IPR023393">
    <property type="entry name" value="START-like_dom_sf"/>
</dbReference>
<proteinExistence type="inferred from homology"/>
<protein>
    <submittedName>
        <fullName evidence="4">Epimerase family protein</fullName>
    </submittedName>
</protein>
<reference evidence="4 5" key="1">
    <citation type="submission" date="2019-02" db="EMBL/GenBank/DDBJ databases">
        <title>Deep-cultivation of Planctomycetes and their phenomic and genomic characterization uncovers novel biology.</title>
        <authorList>
            <person name="Wiegand S."/>
            <person name="Jogler M."/>
            <person name="Boedeker C."/>
            <person name="Pinto D."/>
            <person name="Vollmers J."/>
            <person name="Rivas-Marin E."/>
            <person name="Kohn T."/>
            <person name="Peeters S.H."/>
            <person name="Heuer A."/>
            <person name="Rast P."/>
            <person name="Oberbeckmann S."/>
            <person name="Bunk B."/>
            <person name="Jeske O."/>
            <person name="Meyerdierks A."/>
            <person name="Storesund J.E."/>
            <person name="Kallscheuer N."/>
            <person name="Luecker S."/>
            <person name="Lage O.M."/>
            <person name="Pohl T."/>
            <person name="Merkel B.J."/>
            <person name="Hornburger P."/>
            <person name="Mueller R.-W."/>
            <person name="Bruemmer F."/>
            <person name="Labrenz M."/>
            <person name="Spormann A.M."/>
            <person name="Op den Camp H."/>
            <person name="Overmann J."/>
            <person name="Amann R."/>
            <person name="Jetten M.S.M."/>
            <person name="Mascher T."/>
            <person name="Medema M.H."/>
            <person name="Devos D.P."/>
            <person name="Kaster A.-K."/>
            <person name="Ovreas L."/>
            <person name="Rohde M."/>
            <person name="Galperin M.Y."/>
            <person name="Jogler C."/>
        </authorList>
    </citation>
    <scope>NUCLEOTIDE SEQUENCE [LARGE SCALE GENOMIC DNA]</scope>
    <source>
        <strain evidence="4 5">Pan216</strain>
    </source>
</reference>
<dbReference type="Gene3D" id="3.40.50.720">
    <property type="entry name" value="NAD(P)-binding Rossmann-like Domain"/>
    <property type="match status" value="1"/>
</dbReference>
<evidence type="ECO:0000256" key="1">
    <source>
        <dbReference type="ARBA" id="ARBA00008918"/>
    </source>
</evidence>
<dbReference type="PANTHER" id="PTHR11092">
    <property type="entry name" value="SUGAR NUCLEOTIDE EPIMERASE RELATED"/>
    <property type="match status" value="1"/>
</dbReference>
<comment type="similarity">
    <text evidence="1">Belongs to the ribosome association toxin RatA family.</text>
</comment>
<accession>A0A518B3A1</accession>
<keyword evidence="5" id="KW-1185">Reference proteome</keyword>
<dbReference type="OrthoDB" id="9801773at2"/>
<feature type="region of interest" description="Disordered" evidence="2">
    <location>
        <begin position="255"/>
        <end position="289"/>
    </location>
</feature>
<dbReference type="AlphaFoldDB" id="A0A518B3A1"/>
<dbReference type="InterPro" id="IPR005031">
    <property type="entry name" value="COQ10_START"/>
</dbReference>
<dbReference type="InterPro" id="IPR036291">
    <property type="entry name" value="NAD(P)-bd_dom_sf"/>
</dbReference>
<dbReference type="Pfam" id="PF03364">
    <property type="entry name" value="Polyketide_cyc"/>
    <property type="match status" value="1"/>
</dbReference>
<organism evidence="4 5">
    <name type="scientific">Kolteria novifilia</name>
    <dbReference type="NCBI Taxonomy" id="2527975"/>
    <lineage>
        <taxon>Bacteria</taxon>
        <taxon>Pseudomonadati</taxon>
        <taxon>Planctomycetota</taxon>
        <taxon>Planctomycetia</taxon>
        <taxon>Kolteriales</taxon>
        <taxon>Kolteriaceae</taxon>
        <taxon>Kolteria</taxon>
    </lineage>
</organism>
<dbReference type="CDD" id="cd07820">
    <property type="entry name" value="SRPBCC_3"/>
    <property type="match status" value="1"/>
</dbReference>
<evidence type="ECO:0000313" key="4">
    <source>
        <dbReference type="EMBL" id="QDU61469.1"/>
    </source>
</evidence>
<dbReference type="Gene3D" id="3.30.530.20">
    <property type="match status" value="1"/>
</dbReference>
<dbReference type="SUPFAM" id="SSF55961">
    <property type="entry name" value="Bet v1-like"/>
    <property type="match status" value="1"/>
</dbReference>